<keyword evidence="5" id="KW-1185">Reference proteome</keyword>
<dbReference type="InterPro" id="IPR024981">
    <property type="entry name" value="DUF3887"/>
</dbReference>
<dbReference type="InterPro" id="IPR022742">
    <property type="entry name" value="Hydrolase_4"/>
</dbReference>
<evidence type="ECO:0000259" key="3">
    <source>
        <dbReference type="Pfam" id="PF13026"/>
    </source>
</evidence>
<evidence type="ECO:0000256" key="1">
    <source>
        <dbReference type="SAM" id="SignalP"/>
    </source>
</evidence>
<dbReference type="PANTHER" id="PTHR43265:SF1">
    <property type="entry name" value="ESTERASE ESTD"/>
    <property type="match status" value="1"/>
</dbReference>
<dbReference type="GO" id="GO:0016787">
    <property type="term" value="F:hydrolase activity"/>
    <property type="evidence" value="ECO:0007669"/>
    <property type="project" value="UniProtKB-KW"/>
</dbReference>
<name>A0ABV6LBZ0_9SPHI</name>
<gene>
    <name evidence="4" type="ORF">ACFFGT_22415</name>
</gene>
<dbReference type="Pfam" id="PF12146">
    <property type="entry name" value="Hydrolase_4"/>
    <property type="match status" value="1"/>
</dbReference>
<sequence>MKKICLFILVTCFAGKLFAQMPPANYATALNKFKQLYNNNQPDSVYIMFSPEMMKALSLADFKSTTLQLKTQLGSLLQADLSSYETPIAHYKATFQKGVFLLNLSLNADNKFTGLSLTPYTAPTATTAAAPAAGTAIATDPSLTESPVVVKTLLGSISGTLAMPKDANGKVPLVLIIAGSGPTDRDGNSPKLGLHANIYKMIANELGKKGIASLRYDKRLVGQSITSIKENEIRFEDYVEDASALLNTFVSDERFSRIIILGHSEGSLVGMMAAFDEPIKGFISVAGAGDSADKILTEQMKSQPAFISDGFNRMLDSLKRGKTTDNIDPALYFIARPSIQKYLMSWFRYNPQREIRKVKAPILIIQGTTDLQVTVGDAEKLKKAKSDAILTIIPNMNHVLKEAPADKEKNKATYNEPDLPLKPEFVTAIITFVLKTTK</sequence>
<feature type="chain" id="PRO_5046201501" evidence="1">
    <location>
        <begin position="20"/>
        <end position="438"/>
    </location>
</feature>
<dbReference type="InterPro" id="IPR029058">
    <property type="entry name" value="AB_hydrolase_fold"/>
</dbReference>
<comment type="caution">
    <text evidence="4">The sequence shown here is derived from an EMBL/GenBank/DDBJ whole genome shotgun (WGS) entry which is preliminary data.</text>
</comment>
<proteinExistence type="predicted"/>
<keyword evidence="1" id="KW-0732">Signal</keyword>
<dbReference type="Pfam" id="PF13026">
    <property type="entry name" value="DUF3887"/>
    <property type="match status" value="1"/>
</dbReference>
<dbReference type="EMBL" id="JBHLTS010000070">
    <property type="protein sequence ID" value="MFC0516980.1"/>
    <property type="molecule type" value="Genomic_DNA"/>
</dbReference>
<accession>A0ABV6LBZ0</accession>
<feature type="domain" description="DUF3887" evidence="3">
    <location>
        <begin position="32"/>
        <end position="115"/>
    </location>
</feature>
<evidence type="ECO:0000313" key="5">
    <source>
        <dbReference type="Proteomes" id="UP001589828"/>
    </source>
</evidence>
<dbReference type="InterPro" id="IPR053145">
    <property type="entry name" value="AB_hydrolase_Est10"/>
</dbReference>
<feature type="domain" description="Serine aminopeptidase S33" evidence="2">
    <location>
        <begin position="193"/>
        <end position="300"/>
    </location>
</feature>
<dbReference type="PANTHER" id="PTHR43265">
    <property type="entry name" value="ESTERASE ESTD"/>
    <property type="match status" value="1"/>
</dbReference>
<evidence type="ECO:0000313" key="4">
    <source>
        <dbReference type="EMBL" id="MFC0516980.1"/>
    </source>
</evidence>
<evidence type="ECO:0000259" key="2">
    <source>
        <dbReference type="Pfam" id="PF12146"/>
    </source>
</evidence>
<dbReference type="SUPFAM" id="SSF53474">
    <property type="entry name" value="alpha/beta-Hydrolases"/>
    <property type="match status" value="1"/>
</dbReference>
<feature type="signal peptide" evidence="1">
    <location>
        <begin position="1"/>
        <end position="19"/>
    </location>
</feature>
<organism evidence="4 5">
    <name type="scientific">Mucilaginibacter angelicae</name>
    <dbReference type="NCBI Taxonomy" id="869718"/>
    <lineage>
        <taxon>Bacteria</taxon>
        <taxon>Pseudomonadati</taxon>
        <taxon>Bacteroidota</taxon>
        <taxon>Sphingobacteriia</taxon>
        <taxon>Sphingobacteriales</taxon>
        <taxon>Sphingobacteriaceae</taxon>
        <taxon>Mucilaginibacter</taxon>
    </lineage>
</organism>
<dbReference type="Proteomes" id="UP001589828">
    <property type="component" value="Unassembled WGS sequence"/>
</dbReference>
<dbReference type="RefSeq" id="WP_377024748.1">
    <property type="nucleotide sequence ID" value="NZ_JBHLTS010000070.1"/>
</dbReference>
<dbReference type="Gene3D" id="3.40.50.1820">
    <property type="entry name" value="alpha/beta hydrolase"/>
    <property type="match status" value="1"/>
</dbReference>
<keyword evidence="4" id="KW-0378">Hydrolase</keyword>
<reference evidence="4 5" key="1">
    <citation type="submission" date="2024-09" db="EMBL/GenBank/DDBJ databases">
        <authorList>
            <person name="Sun Q."/>
            <person name="Mori K."/>
        </authorList>
    </citation>
    <scope>NUCLEOTIDE SEQUENCE [LARGE SCALE GENOMIC DNA]</scope>
    <source>
        <strain evidence="4 5">NCAIM B.02415</strain>
    </source>
</reference>
<protein>
    <submittedName>
        <fullName evidence="4">Alpha/beta fold hydrolase</fullName>
    </submittedName>
</protein>